<organism evidence="1 2">
    <name type="scientific">Reinekea forsetii</name>
    <dbReference type="NCBI Taxonomy" id="1336806"/>
    <lineage>
        <taxon>Bacteria</taxon>
        <taxon>Pseudomonadati</taxon>
        <taxon>Pseudomonadota</taxon>
        <taxon>Gammaproteobacteria</taxon>
        <taxon>Oceanospirillales</taxon>
        <taxon>Saccharospirillaceae</taxon>
        <taxon>Reinekea</taxon>
    </lineage>
</organism>
<dbReference type="GO" id="GO:0051301">
    <property type="term" value="P:cell division"/>
    <property type="evidence" value="ECO:0007669"/>
    <property type="project" value="UniProtKB-KW"/>
</dbReference>
<dbReference type="PANTHER" id="PTHR34290:SF2">
    <property type="entry name" value="OS04G0668800 PROTEIN"/>
    <property type="match status" value="1"/>
</dbReference>
<keyword evidence="2" id="KW-1185">Reference proteome</keyword>
<dbReference type="Proteomes" id="UP000229757">
    <property type="component" value="Chromosome"/>
</dbReference>
<reference evidence="1 2" key="1">
    <citation type="journal article" date="2017" name="Environ. Microbiol.">
        <title>Genomic and physiological analyses of 'Reinekea forsetii' reveal a versatile opportunistic lifestyle during spring algae blooms.</title>
        <authorList>
            <person name="Avci B."/>
            <person name="Hahnke R.L."/>
            <person name="Chafee M."/>
            <person name="Fischer T."/>
            <person name="Gruber-Vodicka H."/>
            <person name="Tegetmeyer H.E."/>
            <person name="Harder J."/>
            <person name="Fuchs B.M."/>
            <person name="Amann R.I."/>
            <person name="Teeling H."/>
        </authorList>
    </citation>
    <scope>NUCLEOTIDE SEQUENCE [LARGE SCALE GENOMIC DNA]</scope>
    <source>
        <strain evidence="1 2">Hel1_31_D35</strain>
    </source>
</reference>
<dbReference type="OrthoDB" id="5294764at2"/>
<protein>
    <submittedName>
        <fullName evidence="1">Cell division inhibitor</fullName>
    </submittedName>
</protein>
<dbReference type="InterPro" id="IPR007263">
    <property type="entry name" value="DCC1-like"/>
</dbReference>
<dbReference type="PANTHER" id="PTHR34290">
    <property type="entry name" value="SI:CH73-390P7.2"/>
    <property type="match status" value="1"/>
</dbReference>
<name>A0A2K8KQS8_9GAMM</name>
<dbReference type="RefSeq" id="WP_100257360.1">
    <property type="nucleotide sequence ID" value="NZ_CP011797.1"/>
</dbReference>
<accession>A0A2K8KQS8</accession>
<evidence type="ECO:0000313" key="1">
    <source>
        <dbReference type="EMBL" id="ATX77077.1"/>
    </source>
</evidence>
<dbReference type="KEGG" id="rfo:REIFOR_01940"/>
<gene>
    <name evidence="1" type="ORF">REIFOR_01940</name>
</gene>
<dbReference type="Pfam" id="PF04134">
    <property type="entry name" value="DCC1-like"/>
    <property type="match status" value="1"/>
</dbReference>
<proteinExistence type="predicted"/>
<dbReference type="InterPro" id="IPR044691">
    <property type="entry name" value="DCC1_Trx"/>
</dbReference>
<keyword evidence="1" id="KW-0132">Cell division</keyword>
<keyword evidence="1" id="KW-0131">Cell cycle</keyword>
<evidence type="ECO:0000313" key="2">
    <source>
        <dbReference type="Proteomes" id="UP000229757"/>
    </source>
</evidence>
<dbReference type="EMBL" id="CP011797">
    <property type="protein sequence ID" value="ATX77077.1"/>
    <property type="molecule type" value="Genomic_DNA"/>
</dbReference>
<sequence>MTRSSLTIFYDAQCPLCNLEMQKLKDQDTAGLIILVDLHQADFEQQFPHVDRAQALKILYGEYQGEPLRAMDVTHRAWTLVGRGTLVAPLRWPIIRPLAHLVYLLLAKYRRPISHFLFTRFGLGLAVCDQGTCYEQTNHSNHRG</sequence>
<dbReference type="AlphaFoldDB" id="A0A2K8KQS8"/>
<dbReference type="GO" id="GO:0015035">
    <property type="term" value="F:protein-disulfide reductase activity"/>
    <property type="evidence" value="ECO:0007669"/>
    <property type="project" value="InterPro"/>
</dbReference>